<dbReference type="AlphaFoldDB" id="G3J547"/>
<keyword evidence="5" id="KW-1185">Reference proteome</keyword>
<dbReference type="CDD" id="cd00067">
    <property type="entry name" value="GAL4"/>
    <property type="match status" value="1"/>
</dbReference>
<evidence type="ECO:0000256" key="2">
    <source>
        <dbReference type="ARBA" id="ARBA00023242"/>
    </source>
</evidence>
<dbReference type="PANTHER" id="PTHR37534:SF49">
    <property type="entry name" value="LYSINE BIOSYNTHESIS REGULATORY PROTEIN LYS14"/>
    <property type="match status" value="1"/>
</dbReference>
<dbReference type="PANTHER" id="PTHR37534">
    <property type="entry name" value="TRANSCRIPTIONAL ACTIVATOR PROTEIN UGA3"/>
    <property type="match status" value="1"/>
</dbReference>
<dbReference type="GeneID" id="18162650"/>
<dbReference type="HOGENOM" id="CLU_021916_0_0_1"/>
<reference evidence="4 5" key="1">
    <citation type="journal article" date="2011" name="Genome Biol.">
        <title>Genome sequence of the insect pathogenic fungus Cordyceps militaris, a valued traditional Chinese medicine.</title>
        <authorList>
            <person name="Zheng P."/>
            <person name="Xia Y."/>
            <person name="Xiao G."/>
            <person name="Xiong C."/>
            <person name="Hu X."/>
            <person name="Zhang S."/>
            <person name="Zheng H."/>
            <person name="Huang Y."/>
            <person name="Zhou Y."/>
            <person name="Wang S."/>
            <person name="Zhao G.P."/>
            <person name="Liu X."/>
            <person name="St Leger R.J."/>
            <person name="Wang C."/>
        </authorList>
    </citation>
    <scope>NUCLEOTIDE SEQUENCE [LARGE SCALE GENOMIC DNA]</scope>
    <source>
        <strain evidence="4 5">CM01</strain>
    </source>
</reference>
<name>G3J547_CORMM</name>
<dbReference type="RefSeq" id="XP_006665838.1">
    <property type="nucleotide sequence ID" value="XM_006665775.1"/>
</dbReference>
<evidence type="ECO:0000313" key="4">
    <source>
        <dbReference type="EMBL" id="EGX95961.1"/>
    </source>
</evidence>
<sequence length="464" mass="52434">MSAPSCTDDPASPRQKRWTPRVRTGCYTCRTRRLKCDEGQPTCKRCRIRGLRCDYPLQPQHRPQGRLSLTALQPPEWAFAEALRYYLTVTLQPKSGGPPKAVTPEEHMKQYRPDMHISRQESIPSFVMMVIHTHIADICRANNLRSEPGNWPAINHLWRMFFDYMAKAIHYLNQSIAAGFPPRYNLYRIVDLLSIEAHCKGFLALVEAYGGVDTVIKSASNPSPILALQFVFIHGLICNTAGPVEDQLSEFDNFKEADILRIYSNMYFRILPCPSILFMAIVQITRLRVLAATLGASSPELLSAAQLIADTVHDFVPERWTESYELPDDPKIYTFARVFRATVMLYALLALPANLARPFRRAEAATGRDSRLHHRDVLVAGVARASAVRMGLAGMCWPLAVLGVALYDGALEEQDRVLAWLKEMELLETASSGPVMLRKLLPVFWESGKCGWEDCYYQLFQIAA</sequence>
<feature type="domain" description="Zn(2)-C6 fungal-type" evidence="3">
    <location>
        <begin position="25"/>
        <end position="55"/>
    </location>
</feature>
<keyword evidence="2" id="KW-0539">Nucleus</keyword>
<dbReference type="InterPro" id="IPR021858">
    <property type="entry name" value="Fun_TF"/>
</dbReference>
<dbReference type="EMBL" id="JH126399">
    <property type="protein sequence ID" value="EGX95961.1"/>
    <property type="molecule type" value="Genomic_DNA"/>
</dbReference>
<dbReference type="Gene3D" id="4.10.240.10">
    <property type="entry name" value="Zn(2)-C6 fungal-type DNA-binding domain"/>
    <property type="match status" value="1"/>
</dbReference>
<dbReference type="OrthoDB" id="5386330at2759"/>
<dbReference type="InParanoid" id="G3J547"/>
<evidence type="ECO:0000313" key="5">
    <source>
        <dbReference type="Proteomes" id="UP000001610"/>
    </source>
</evidence>
<dbReference type="KEGG" id="cmt:CCM_00615"/>
<dbReference type="SUPFAM" id="SSF57701">
    <property type="entry name" value="Zn2/Cys6 DNA-binding domain"/>
    <property type="match status" value="1"/>
</dbReference>
<proteinExistence type="predicted"/>
<dbReference type="Pfam" id="PF11951">
    <property type="entry name" value="Fungal_trans_2"/>
    <property type="match status" value="1"/>
</dbReference>
<gene>
    <name evidence="4" type="ORF">CCM_00615</name>
</gene>
<dbReference type="GO" id="GO:0008270">
    <property type="term" value="F:zinc ion binding"/>
    <property type="evidence" value="ECO:0007669"/>
    <property type="project" value="InterPro"/>
</dbReference>
<protein>
    <submittedName>
        <fullName evidence="4">C6 zinc finger domain protein</fullName>
    </submittedName>
</protein>
<evidence type="ECO:0000259" key="3">
    <source>
        <dbReference type="PROSITE" id="PS50048"/>
    </source>
</evidence>
<dbReference type="PROSITE" id="PS50048">
    <property type="entry name" value="ZN2_CY6_FUNGAL_2"/>
    <property type="match status" value="1"/>
</dbReference>
<comment type="subcellular location">
    <subcellularLocation>
        <location evidence="1">Nucleus</location>
    </subcellularLocation>
</comment>
<dbReference type="eggNOG" id="ENOG502SKHG">
    <property type="taxonomic scope" value="Eukaryota"/>
</dbReference>
<organism evidence="4 5">
    <name type="scientific">Cordyceps militaris (strain CM01)</name>
    <name type="common">Caterpillar fungus</name>
    <dbReference type="NCBI Taxonomy" id="983644"/>
    <lineage>
        <taxon>Eukaryota</taxon>
        <taxon>Fungi</taxon>
        <taxon>Dikarya</taxon>
        <taxon>Ascomycota</taxon>
        <taxon>Pezizomycotina</taxon>
        <taxon>Sordariomycetes</taxon>
        <taxon>Hypocreomycetidae</taxon>
        <taxon>Hypocreales</taxon>
        <taxon>Cordycipitaceae</taxon>
        <taxon>Cordyceps</taxon>
    </lineage>
</organism>
<dbReference type="Proteomes" id="UP000001610">
    <property type="component" value="Unassembled WGS sequence"/>
</dbReference>
<dbReference type="VEuPathDB" id="FungiDB:CCM_00615"/>
<dbReference type="Pfam" id="PF00172">
    <property type="entry name" value="Zn_clus"/>
    <property type="match status" value="1"/>
</dbReference>
<dbReference type="InterPro" id="IPR036864">
    <property type="entry name" value="Zn2-C6_fun-type_DNA-bd_sf"/>
</dbReference>
<dbReference type="OMA" id="WPAINHL"/>
<dbReference type="InterPro" id="IPR001138">
    <property type="entry name" value="Zn2Cys6_DnaBD"/>
</dbReference>
<dbReference type="GO" id="GO:0005634">
    <property type="term" value="C:nucleus"/>
    <property type="evidence" value="ECO:0007669"/>
    <property type="project" value="UniProtKB-SubCell"/>
</dbReference>
<dbReference type="PROSITE" id="PS00463">
    <property type="entry name" value="ZN2_CY6_FUNGAL_1"/>
    <property type="match status" value="1"/>
</dbReference>
<accession>G3J547</accession>
<dbReference type="GO" id="GO:0000976">
    <property type="term" value="F:transcription cis-regulatory region binding"/>
    <property type="evidence" value="ECO:0007669"/>
    <property type="project" value="TreeGrafter"/>
</dbReference>
<dbReference type="GO" id="GO:0045944">
    <property type="term" value="P:positive regulation of transcription by RNA polymerase II"/>
    <property type="evidence" value="ECO:0007669"/>
    <property type="project" value="TreeGrafter"/>
</dbReference>
<dbReference type="GO" id="GO:0000981">
    <property type="term" value="F:DNA-binding transcription factor activity, RNA polymerase II-specific"/>
    <property type="evidence" value="ECO:0007669"/>
    <property type="project" value="InterPro"/>
</dbReference>
<dbReference type="SMART" id="SM00066">
    <property type="entry name" value="GAL4"/>
    <property type="match status" value="1"/>
</dbReference>
<evidence type="ECO:0000256" key="1">
    <source>
        <dbReference type="ARBA" id="ARBA00004123"/>
    </source>
</evidence>